<feature type="compositionally biased region" description="Low complexity" evidence="9">
    <location>
        <begin position="90"/>
        <end position="103"/>
    </location>
</feature>
<dbReference type="PANTHER" id="PTHR13402:SF6">
    <property type="entry name" value="SECRETORY 16, ISOFORM I"/>
    <property type="match status" value="1"/>
</dbReference>
<dbReference type="Proteomes" id="UP000075243">
    <property type="component" value="Chromosome 11"/>
</dbReference>
<dbReference type="GO" id="GO:0070971">
    <property type="term" value="C:endoplasmic reticulum exit site"/>
    <property type="evidence" value="ECO:0007669"/>
    <property type="project" value="UniProtKB-ARBA"/>
</dbReference>
<evidence type="ECO:0000259" key="11">
    <source>
        <dbReference type="Pfam" id="PF12932"/>
    </source>
</evidence>
<dbReference type="InterPro" id="IPR006846">
    <property type="entry name" value="Ribosomal_eS30"/>
</dbReference>
<keyword evidence="7" id="KW-0687">Ribonucleoprotein</keyword>
<keyword evidence="8" id="KW-0472">Membrane</keyword>
<evidence type="ECO:0000256" key="5">
    <source>
        <dbReference type="ARBA" id="ARBA00022892"/>
    </source>
</evidence>
<feature type="domain" description="Sec16 Sec23-binding" evidence="10">
    <location>
        <begin position="641"/>
        <end position="711"/>
    </location>
</feature>
<dbReference type="Pfam" id="PF12931">
    <property type="entry name" value="TPR_Sec16"/>
    <property type="match status" value="1"/>
</dbReference>
<feature type="region of interest" description="Disordered" evidence="9">
    <location>
        <begin position="351"/>
        <end position="380"/>
    </location>
</feature>
<dbReference type="GO" id="GO:0006412">
    <property type="term" value="P:translation"/>
    <property type="evidence" value="ECO:0007669"/>
    <property type="project" value="InterPro"/>
</dbReference>
<dbReference type="InterPro" id="IPR024340">
    <property type="entry name" value="Sec16_CCD"/>
</dbReference>
<evidence type="ECO:0000256" key="2">
    <source>
        <dbReference type="ARBA" id="ARBA00005927"/>
    </source>
</evidence>
<proteinExistence type="inferred from homology"/>
<keyword evidence="4 8" id="KW-0256">Endoplasmic reticulum</keyword>
<dbReference type="GO" id="GO:0015031">
    <property type="term" value="P:protein transport"/>
    <property type="evidence" value="ECO:0007669"/>
    <property type="project" value="UniProtKB-KW"/>
</dbReference>
<dbReference type="PANTHER" id="PTHR13402">
    <property type="entry name" value="RGPR-RELATED"/>
    <property type="match status" value="1"/>
</dbReference>
<keyword evidence="13" id="KW-1185">Reference proteome</keyword>
<feature type="domain" description="Sec16 central conserved" evidence="11">
    <location>
        <begin position="458"/>
        <end position="579"/>
    </location>
</feature>
<dbReference type="GO" id="GO:0005840">
    <property type="term" value="C:ribosome"/>
    <property type="evidence" value="ECO:0007669"/>
    <property type="project" value="UniProtKB-KW"/>
</dbReference>
<evidence type="ECO:0000256" key="6">
    <source>
        <dbReference type="ARBA" id="ARBA00022980"/>
    </source>
</evidence>
<sequence length="828" mass="91413">MASNPPFHVEDQTDEDFFDKLEKDDVEPVNCGHDDVKSIANSGIGDDARESGTEHKREEEDVKLDGGNAQEESSLGDDSAIDHGDYGMGSENASTSSLSNSNGISNSEVKEVGWNSFYADSNENVGFGSYSDFFTELGDQSGKPCHHSNNEVKPGTEILNDGLNSSANYVQYQEGQGYDANGQDLSSTQYWENLYPGWKYDHNTGQWYQVDDHNATRGSNEANTIADWTTTSDAKAKVSYMQQTMQSVAGTNLAESLSSWNQVSQENNGYPKHMVFDPQYPGWYYDMIAKEWLSLENYHSFIHSASHGHESGHDFTSTETYGSWGAGSQAVDDRWSGSYGINHQQGLYPYKTETTSRSGDNTTSSGNQQLDHSFGSMNHDHDLANETLEMQSFAPSGNVAQHFNYSNTQFDGPNNFSNEYAKSQKSFTYSQAQQSFQGGDQYSYAQHAGRSSAGRPPHALVTFGFGGKLIVMKDSNFSSSPYGSQTTVQSSVSVLNLMEVVASNIDSSNIGNGTGDYFRALCRQSFPGPLVGGSVGSKELYKWIDERIAHCGSTDTDYKKGERLRLLLYLLRIACQHYGKLRSPFGTNTILRENDIPELAVAKLFASAKTSSRDFNQYAMLSHCLQNLPSEAQMRATASEVQNLLVSGKKREALRYAQEGQLWGPALVLASQLGDQFYADTVKQMALRQLVSGSPLRTLCLLIAGQPAEVFSCDNSVRGDLSAFSMPQQPTQEIEKNISDSENDDTLRTLMKMGYKQEEALIAIERLGKVHGSLARAGKVRGQTPKVAKQDKKKKPRGRAHKRMQYNRRFVTAVVGFGKKRGPNSSEK</sequence>
<dbReference type="GO" id="GO:0012507">
    <property type="term" value="C:ER to Golgi transport vesicle membrane"/>
    <property type="evidence" value="ECO:0007669"/>
    <property type="project" value="TreeGrafter"/>
</dbReference>
<feature type="region of interest" description="Disordered" evidence="9">
    <location>
        <begin position="778"/>
        <end position="806"/>
    </location>
</feature>
<evidence type="ECO:0000313" key="13">
    <source>
        <dbReference type="Proteomes" id="UP000075243"/>
    </source>
</evidence>
<dbReference type="STRING" id="3821.A0A151SKI7"/>
<keyword evidence="6 12" id="KW-0689">Ribosomal protein</keyword>
<dbReference type="Gene3D" id="1.25.40.1030">
    <property type="match status" value="1"/>
</dbReference>
<evidence type="ECO:0000256" key="7">
    <source>
        <dbReference type="ARBA" id="ARBA00023274"/>
    </source>
</evidence>
<keyword evidence="3 8" id="KW-0813">Transport</keyword>
<reference evidence="12 13" key="1">
    <citation type="journal article" date="2012" name="Nat. Biotechnol.">
        <title>Draft genome sequence of pigeonpea (Cajanus cajan), an orphan legume crop of resource-poor farmers.</title>
        <authorList>
            <person name="Varshney R.K."/>
            <person name="Chen W."/>
            <person name="Li Y."/>
            <person name="Bharti A.K."/>
            <person name="Saxena R.K."/>
            <person name="Schlueter J.A."/>
            <person name="Donoghue M.T."/>
            <person name="Azam S."/>
            <person name="Fan G."/>
            <person name="Whaley A.M."/>
            <person name="Farmer A.D."/>
            <person name="Sheridan J."/>
            <person name="Iwata A."/>
            <person name="Tuteja R."/>
            <person name="Penmetsa R.V."/>
            <person name="Wu W."/>
            <person name="Upadhyaya H.D."/>
            <person name="Yang S.P."/>
            <person name="Shah T."/>
            <person name="Saxena K.B."/>
            <person name="Michael T."/>
            <person name="McCombie W.R."/>
            <person name="Yang B."/>
            <person name="Zhang G."/>
            <person name="Yang H."/>
            <person name="Wang J."/>
            <person name="Spillane C."/>
            <person name="Cook D.R."/>
            <person name="May G.D."/>
            <person name="Xu X."/>
            <person name="Jackson S.A."/>
        </authorList>
    </citation>
    <scope>NUCLEOTIDE SEQUENCE [LARGE SCALE GENOMIC DNA]</scope>
    <source>
        <strain evidence="13">cv. Asha</strain>
    </source>
</reference>
<comment type="subcellular location">
    <subcellularLocation>
        <location evidence="1">Endoplasmic reticulum</location>
    </subcellularLocation>
    <subcellularLocation>
        <location evidence="8">Golgi apparatus membrane</location>
    </subcellularLocation>
</comment>
<keyword evidence="8" id="KW-0653">Protein transport</keyword>
<dbReference type="Gramene" id="C.cajan_01538.t">
    <property type="protein sequence ID" value="C.cajan_01538.t"/>
    <property type="gene ID" value="C.cajan_01538"/>
</dbReference>
<dbReference type="GO" id="GO:0007030">
    <property type="term" value="P:Golgi organization"/>
    <property type="evidence" value="ECO:0007669"/>
    <property type="project" value="TreeGrafter"/>
</dbReference>
<feature type="compositionally biased region" description="Basic residues" evidence="9">
    <location>
        <begin position="791"/>
        <end position="806"/>
    </location>
</feature>
<dbReference type="GO" id="GO:0000139">
    <property type="term" value="C:Golgi membrane"/>
    <property type="evidence" value="ECO:0007669"/>
    <property type="project" value="UniProtKB-SubCell"/>
</dbReference>
<dbReference type="GO" id="GO:0016192">
    <property type="term" value="P:vesicle-mediated transport"/>
    <property type="evidence" value="ECO:0007669"/>
    <property type="project" value="UniProtKB-KW"/>
</dbReference>
<evidence type="ECO:0000256" key="8">
    <source>
        <dbReference type="RuleBase" id="RU364101"/>
    </source>
</evidence>
<dbReference type="InterPro" id="IPR024298">
    <property type="entry name" value="Sec16_Sec23-bd"/>
</dbReference>
<dbReference type="AlphaFoldDB" id="A0A151SKI7"/>
<dbReference type="Pfam" id="PF04758">
    <property type="entry name" value="Ribosomal_S30"/>
    <property type="match status" value="1"/>
</dbReference>
<dbReference type="GO" id="GO:0003735">
    <property type="term" value="F:structural constituent of ribosome"/>
    <property type="evidence" value="ECO:0007669"/>
    <property type="project" value="InterPro"/>
</dbReference>
<evidence type="ECO:0000256" key="4">
    <source>
        <dbReference type="ARBA" id="ARBA00022824"/>
    </source>
</evidence>
<evidence type="ECO:0000313" key="12">
    <source>
        <dbReference type="EMBL" id="KYP55364.1"/>
    </source>
</evidence>
<keyword evidence="8" id="KW-0333">Golgi apparatus</keyword>
<dbReference type="Pfam" id="PF12932">
    <property type="entry name" value="Sec16"/>
    <property type="match status" value="1"/>
</dbReference>
<comment type="similarity">
    <text evidence="2 8">Belongs to the SEC16 family.</text>
</comment>
<gene>
    <name evidence="12" type="ORF">KK1_001578</name>
</gene>
<keyword evidence="5 8" id="KW-0931">ER-Golgi transport</keyword>
<name>A0A151SKI7_CAJCA</name>
<feature type="region of interest" description="Disordered" evidence="9">
    <location>
        <begin position="21"/>
        <end position="103"/>
    </location>
</feature>
<organism evidence="12 13">
    <name type="scientific">Cajanus cajan</name>
    <name type="common">Pigeon pea</name>
    <name type="synonym">Cajanus indicus</name>
    <dbReference type="NCBI Taxonomy" id="3821"/>
    <lineage>
        <taxon>Eukaryota</taxon>
        <taxon>Viridiplantae</taxon>
        <taxon>Streptophyta</taxon>
        <taxon>Embryophyta</taxon>
        <taxon>Tracheophyta</taxon>
        <taxon>Spermatophyta</taxon>
        <taxon>Magnoliopsida</taxon>
        <taxon>eudicotyledons</taxon>
        <taxon>Gunneridae</taxon>
        <taxon>Pentapetalae</taxon>
        <taxon>rosids</taxon>
        <taxon>fabids</taxon>
        <taxon>Fabales</taxon>
        <taxon>Fabaceae</taxon>
        <taxon>Papilionoideae</taxon>
        <taxon>50 kb inversion clade</taxon>
        <taxon>NPAAA clade</taxon>
        <taxon>indigoferoid/millettioid clade</taxon>
        <taxon>Phaseoleae</taxon>
        <taxon>Cajanus</taxon>
    </lineage>
</organism>
<evidence type="ECO:0000256" key="3">
    <source>
        <dbReference type="ARBA" id="ARBA00022448"/>
    </source>
</evidence>
<feature type="compositionally biased region" description="Basic and acidic residues" evidence="9">
    <location>
        <begin position="46"/>
        <end position="64"/>
    </location>
</feature>
<feature type="compositionally biased region" description="Polar residues" evidence="9">
    <location>
        <begin position="352"/>
        <end position="371"/>
    </location>
</feature>
<evidence type="ECO:0000256" key="1">
    <source>
        <dbReference type="ARBA" id="ARBA00004240"/>
    </source>
</evidence>
<accession>A0A151SKI7</accession>
<dbReference type="GO" id="GO:0070973">
    <property type="term" value="P:protein localization to endoplasmic reticulum exit site"/>
    <property type="evidence" value="ECO:0007669"/>
    <property type="project" value="TreeGrafter"/>
</dbReference>
<dbReference type="OMA" id="TEMASKW"/>
<protein>
    <recommendedName>
        <fullName evidence="8">Protein transport protein sec16</fullName>
    </recommendedName>
</protein>
<dbReference type="GO" id="GO:1990904">
    <property type="term" value="C:ribonucleoprotein complex"/>
    <property type="evidence" value="ECO:0007669"/>
    <property type="project" value="UniProtKB-KW"/>
</dbReference>
<evidence type="ECO:0000256" key="9">
    <source>
        <dbReference type="SAM" id="MobiDB-lite"/>
    </source>
</evidence>
<dbReference type="EMBL" id="CM003613">
    <property type="protein sequence ID" value="KYP55364.1"/>
    <property type="molecule type" value="Genomic_DNA"/>
</dbReference>
<evidence type="ECO:0000259" key="10">
    <source>
        <dbReference type="Pfam" id="PF12931"/>
    </source>
</evidence>